<reference evidence="2 3" key="1">
    <citation type="submission" date="2023-09" db="EMBL/GenBank/DDBJ databases">
        <authorList>
            <person name="Wang M."/>
        </authorList>
    </citation>
    <scope>NUCLEOTIDE SEQUENCE [LARGE SCALE GENOMIC DNA]</scope>
    <source>
        <strain evidence="2">GT-2023</strain>
        <tissue evidence="2">Liver</tissue>
    </source>
</reference>
<evidence type="ECO:0000256" key="1">
    <source>
        <dbReference type="SAM" id="SignalP"/>
    </source>
</evidence>
<feature type="signal peptide" evidence="1">
    <location>
        <begin position="1"/>
        <end position="25"/>
    </location>
</feature>
<dbReference type="Proteomes" id="UP001558613">
    <property type="component" value="Unassembled WGS sequence"/>
</dbReference>
<keyword evidence="1" id="KW-0732">Signal</keyword>
<dbReference type="EMBL" id="JAYMGO010000022">
    <property type="protein sequence ID" value="KAL1251505.1"/>
    <property type="molecule type" value="Genomic_DNA"/>
</dbReference>
<feature type="chain" id="PRO_5045871407" evidence="1">
    <location>
        <begin position="26"/>
        <end position="100"/>
    </location>
</feature>
<sequence>MKEGDINFLFTALIHLISLKGEALGGEGRKALRDPEWLFNYSHFLLRNELMLAVSSHRCHADRGGAGCTETPPANYSWIIWARILITEKTHALTCWIHCD</sequence>
<proteinExistence type="predicted"/>
<comment type="caution">
    <text evidence="2">The sequence shown here is derived from an EMBL/GenBank/DDBJ whole genome shotgun (WGS) entry which is preliminary data.</text>
</comment>
<protein>
    <submittedName>
        <fullName evidence="2">Uncharacterized protein</fullName>
    </submittedName>
</protein>
<evidence type="ECO:0000313" key="2">
    <source>
        <dbReference type="EMBL" id="KAL1251505.1"/>
    </source>
</evidence>
<name>A0ABR3LGF8_9TELE</name>
<gene>
    <name evidence="2" type="ORF">QQF64_019301</name>
</gene>
<keyword evidence="3" id="KW-1185">Reference proteome</keyword>
<accession>A0ABR3LGF8</accession>
<organism evidence="2 3">
    <name type="scientific">Cirrhinus molitorella</name>
    <name type="common">mud carp</name>
    <dbReference type="NCBI Taxonomy" id="172907"/>
    <lineage>
        <taxon>Eukaryota</taxon>
        <taxon>Metazoa</taxon>
        <taxon>Chordata</taxon>
        <taxon>Craniata</taxon>
        <taxon>Vertebrata</taxon>
        <taxon>Euteleostomi</taxon>
        <taxon>Actinopterygii</taxon>
        <taxon>Neopterygii</taxon>
        <taxon>Teleostei</taxon>
        <taxon>Ostariophysi</taxon>
        <taxon>Cypriniformes</taxon>
        <taxon>Cyprinidae</taxon>
        <taxon>Labeoninae</taxon>
        <taxon>Labeonini</taxon>
        <taxon>Cirrhinus</taxon>
    </lineage>
</organism>
<evidence type="ECO:0000313" key="3">
    <source>
        <dbReference type="Proteomes" id="UP001558613"/>
    </source>
</evidence>